<keyword evidence="2" id="KW-1185">Reference proteome</keyword>
<proteinExistence type="predicted"/>
<accession>A0A8T2RKV9</accession>
<evidence type="ECO:0000313" key="2">
    <source>
        <dbReference type="Proteomes" id="UP000825935"/>
    </source>
</evidence>
<dbReference type="EMBL" id="CM035431">
    <property type="protein sequence ID" value="KAH7296195.1"/>
    <property type="molecule type" value="Genomic_DNA"/>
</dbReference>
<sequence>MSSSSSSSFSLAQCISSAKPADLQYCDENFQSSNPANHGDIQILEDCMACSALHLQDCIACSSLHLEDALSSVVLHGQPKIFFLQPVFLAREMA</sequence>
<dbReference type="AlphaFoldDB" id="A0A8T2RKV9"/>
<comment type="caution">
    <text evidence="1">The sequence shown here is derived from an EMBL/GenBank/DDBJ whole genome shotgun (WGS) entry which is preliminary data.</text>
</comment>
<dbReference type="Proteomes" id="UP000825935">
    <property type="component" value="Chromosome 26"/>
</dbReference>
<name>A0A8T2RKV9_CERRI</name>
<evidence type="ECO:0000313" key="1">
    <source>
        <dbReference type="EMBL" id="KAH7296195.1"/>
    </source>
</evidence>
<organism evidence="1 2">
    <name type="scientific">Ceratopteris richardii</name>
    <name type="common">Triangle waterfern</name>
    <dbReference type="NCBI Taxonomy" id="49495"/>
    <lineage>
        <taxon>Eukaryota</taxon>
        <taxon>Viridiplantae</taxon>
        <taxon>Streptophyta</taxon>
        <taxon>Embryophyta</taxon>
        <taxon>Tracheophyta</taxon>
        <taxon>Polypodiopsida</taxon>
        <taxon>Polypodiidae</taxon>
        <taxon>Polypodiales</taxon>
        <taxon>Pteridineae</taxon>
        <taxon>Pteridaceae</taxon>
        <taxon>Parkerioideae</taxon>
        <taxon>Ceratopteris</taxon>
    </lineage>
</organism>
<protein>
    <submittedName>
        <fullName evidence="1">Uncharacterized protein</fullName>
    </submittedName>
</protein>
<gene>
    <name evidence="1" type="ORF">KP509_26G012700</name>
</gene>
<reference evidence="1" key="1">
    <citation type="submission" date="2021-08" db="EMBL/GenBank/DDBJ databases">
        <title>WGS assembly of Ceratopteris richardii.</title>
        <authorList>
            <person name="Marchant D.B."/>
            <person name="Chen G."/>
            <person name="Jenkins J."/>
            <person name="Shu S."/>
            <person name="Leebens-Mack J."/>
            <person name="Grimwood J."/>
            <person name="Schmutz J."/>
            <person name="Soltis P."/>
            <person name="Soltis D."/>
            <person name="Chen Z.-H."/>
        </authorList>
    </citation>
    <scope>NUCLEOTIDE SEQUENCE</scope>
    <source>
        <strain evidence="1">Whitten #5841</strain>
        <tissue evidence="1">Leaf</tissue>
    </source>
</reference>